<dbReference type="EMBL" id="JAUEDM010000002">
    <property type="protein sequence ID" value="KAK3326113.1"/>
    <property type="molecule type" value="Genomic_DNA"/>
</dbReference>
<keyword evidence="3" id="KW-1185">Reference proteome</keyword>
<keyword evidence="1" id="KW-0472">Membrane</keyword>
<dbReference type="Proteomes" id="UP001283341">
    <property type="component" value="Unassembled WGS sequence"/>
</dbReference>
<dbReference type="Gene3D" id="3.40.1090.10">
    <property type="entry name" value="Cytosolic phospholipase A2 catalytic domain"/>
    <property type="match status" value="1"/>
</dbReference>
<sequence>HGRLSSTADIFDLISGTSTGGLIALLLGRVGLSIPEPKRSMSGSQRRFFQSKPTLRTTSLIAGTRRGSEVAP</sequence>
<organism evidence="2 3">
    <name type="scientific">Apodospora peruviana</name>
    <dbReference type="NCBI Taxonomy" id="516989"/>
    <lineage>
        <taxon>Eukaryota</taxon>
        <taxon>Fungi</taxon>
        <taxon>Dikarya</taxon>
        <taxon>Ascomycota</taxon>
        <taxon>Pezizomycotina</taxon>
        <taxon>Sordariomycetes</taxon>
        <taxon>Sordariomycetidae</taxon>
        <taxon>Sordariales</taxon>
        <taxon>Lasiosphaeriaceae</taxon>
        <taxon>Apodospora</taxon>
    </lineage>
</organism>
<keyword evidence="1" id="KW-1133">Transmembrane helix</keyword>
<protein>
    <recommendedName>
        <fullName evidence="4">PNPLA domain-containing protein</fullName>
    </recommendedName>
</protein>
<reference evidence="2" key="1">
    <citation type="journal article" date="2023" name="Mol. Phylogenet. Evol.">
        <title>Genome-scale phylogeny and comparative genomics of the fungal order Sordariales.</title>
        <authorList>
            <person name="Hensen N."/>
            <person name="Bonometti L."/>
            <person name="Westerberg I."/>
            <person name="Brannstrom I.O."/>
            <person name="Guillou S."/>
            <person name="Cros-Aarteil S."/>
            <person name="Calhoun S."/>
            <person name="Haridas S."/>
            <person name="Kuo A."/>
            <person name="Mondo S."/>
            <person name="Pangilinan J."/>
            <person name="Riley R."/>
            <person name="LaButti K."/>
            <person name="Andreopoulos B."/>
            <person name="Lipzen A."/>
            <person name="Chen C."/>
            <person name="Yan M."/>
            <person name="Daum C."/>
            <person name="Ng V."/>
            <person name="Clum A."/>
            <person name="Steindorff A."/>
            <person name="Ohm R.A."/>
            <person name="Martin F."/>
            <person name="Silar P."/>
            <person name="Natvig D.O."/>
            <person name="Lalanne C."/>
            <person name="Gautier V."/>
            <person name="Ament-Velasquez S.L."/>
            <person name="Kruys A."/>
            <person name="Hutchinson M.I."/>
            <person name="Powell A.J."/>
            <person name="Barry K."/>
            <person name="Miller A.N."/>
            <person name="Grigoriev I.V."/>
            <person name="Debuchy R."/>
            <person name="Gladieux P."/>
            <person name="Hiltunen Thoren M."/>
            <person name="Johannesson H."/>
        </authorList>
    </citation>
    <scope>NUCLEOTIDE SEQUENCE</scope>
    <source>
        <strain evidence="2">CBS 118394</strain>
    </source>
</reference>
<evidence type="ECO:0000256" key="1">
    <source>
        <dbReference type="SAM" id="Phobius"/>
    </source>
</evidence>
<keyword evidence="1" id="KW-0812">Transmembrane</keyword>
<comment type="caution">
    <text evidence="2">The sequence shown here is derived from an EMBL/GenBank/DDBJ whole genome shotgun (WGS) entry which is preliminary data.</text>
</comment>
<evidence type="ECO:0000313" key="3">
    <source>
        <dbReference type="Proteomes" id="UP001283341"/>
    </source>
</evidence>
<proteinExistence type="predicted"/>
<accession>A0AAE0IJ44</accession>
<dbReference type="AlphaFoldDB" id="A0AAE0IJ44"/>
<feature type="non-terminal residue" evidence="2">
    <location>
        <position position="72"/>
    </location>
</feature>
<evidence type="ECO:0000313" key="2">
    <source>
        <dbReference type="EMBL" id="KAK3326113.1"/>
    </source>
</evidence>
<gene>
    <name evidence="2" type="ORF">B0H66DRAFT_550114</name>
</gene>
<reference evidence="2" key="2">
    <citation type="submission" date="2023-06" db="EMBL/GenBank/DDBJ databases">
        <authorList>
            <consortium name="Lawrence Berkeley National Laboratory"/>
            <person name="Haridas S."/>
            <person name="Hensen N."/>
            <person name="Bonometti L."/>
            <person name="Westerberg I."/>
            <person name="Brannstrom I.O."/>
            <person name="Guillou S."/>
            <person name="Cros-Aarteil S."/>
            <person name="Calhoun S."/>
            <person name="Kuo A."/>
            <person name="Mondo S."/>
            <person name="Pangilinan J."/>
            <person name="Riley R."/>
            <person name="Labutti K."/>
            <person name="Andreopoulos B."/>
            <person name="Lipzen A."/>
            <person name="Chen C."/>
            <person name="Yanf M."/>
            <person name="Daum C."/>
            <person name="Ng V."/>
            <person name="Clum A."/>
            <person name="Steindorff A."/>
            <person name="Ohm R."/>
            <person name="Martin F."/>
            <person name="Silar P."/>
            <person name="Natvig D."/>
            <person name="Lalanne C."/>
            <person name="Gautier V."/>
            <person name="Ament-Velasquez S.L."/>
            <person name="Kruys A."/>
            <person name="Hutchinson M.I."/>
            <person name="Powell A.J."/>
            <person name="Barry K."/>
            <person name="Miller A.N."/>
            <person name="Grigoriev I.V."/>
            <person name="Debuchy R."/>
            <person name="Gladieux P."/>
            <person name="Thoren M.H."/>
            <person name="Johannesson H."/>
        </authorList>
    </citation>
    <scope>NUCLEOTIDE SEQUENCE</scope>
    <source>
        <strain evidence="2">CBS 118394</strain>
    </source>
</reference>
<dbReference type="InterPro" id="IPR016035">
    <property type="entry name" value="Acyl_Trfase/lysoPLipase"/>
</dbReference>
<evidence type="ECO:0008006" key="4">
    <source>
        <dbReference type="Google" id="ProtNLM"/>
    </source>
</evidence>
<dbReference type="SUPFAM" id="SSF52151">
    <property type="entry name" value="FabD/lysophospholipase-like"/>
    <property type="match status" value="1"/>
</dbReference>
<name>A0AAE0IJ44_9PEZI</name>
<feature type="transmembrane region" description="Helical" evidence="1">
    <location>
        <begin position="13"/>
        <end position="32"/>
    </location>
</feature>